<keyword evidence="1" id="KW-0472">Membrane</keyword>
<evidence type="ECO:0000313" key="3">
    <source>
        <dbReference type="Proteomes" id="UP000233343"/>
    </source>
</evidence>
<gene>
    <name evidence="2" type="ORF">CWS20_18775</name>
</gene>
<keyword evidence="1" id="KW-0812">Transmembrane</keyword>
<organism evidence="2 3">
    <name type="scientific">Cytobacillus horneckiae</name>
    <dbReference type="NCBI Taxonomy" id="549687"/>
    <lineage>
        <taxon>Bacteria</taxon>
        <taxon>Bacillati</taxon>
        <taxon>Bacillota</taxon>
        <taxon>Bacilli</taxon>
        <taxon>Bacillales</taxon>
        <taxon>Bacillaceae</taxon>
        <taxon>Cytobacillus</taxon>
    </lineage>
</organism>
<accession>A0A2N0ZD54</accession>
<feature type="transmembrane region" description="Helical" evidence="1">
    <location>
        <begin position="58"/>
        <end position="77"/>
    </location>
</feature>
<dbReference type="Proteomes" id="UP000233343">
    <property type="component" value="Unassembled WGS sequence"/>
</dbReference>
<sequence length="259" mass="30503">MTFKKANFSLLLILFTIGNFVQIFTALQSSNSSYFMWHWSLLTVSVILILLLSPKWSFISITMLALLYGLYLCLLGYAQTTDVNQLSLILLYISYLLFVIPLILIRHIFFHTKNELSNLKKEIESLKKYIDPNGKMLTKQEFVERSTIVLRGMKRREEQGYLLKVSLKVNGITDQAWNELIQRVIEDTIRSDYDFFMGFENSVIVFLQNTHNQGVLKFQQRLIENLRKNINFIQPPLQFQHKLIEQFDEDLQVFIQEET</sequence>
<dbReference type="EMBL" id="PISD01000043">
    <property type="protein sequence ID" value="PKG27436.1"/>
    <property type="molecule type" value="Genomic_DNA"/>
</dbReference>
<feature type="transmembrane region" description="Helical" evidence="1">
    <location>
        <begin position="6"/>
        <end position="27"/>
    </location>
</feature>
<dbReference type="RefSeq" id="WP_066197440.1">
    <property type="nucleotide sequence ID" value="NZ_JAFDQP010000005.1"/>
</dbReference>
<name>A0A2N0ZD54_9BACI</name>
<evidence type="ECO:0000313" key="2">
    <source>
        <dbReference type="EMBL" id="PKG27436.1"/>
    </source>
</evidence>
<feature type="transmembrane region" description="Helical" evidence="1">
    <location>
        <begin position="89"/>
        <end position="109"/>
    </location>
</feature>
<comment type="caution">
    <text evidence="2">The sequence shown here is derived from an EMBL/GenBank/DDBJ whole genome shotgun (WGS) entry which is preliminary data.</text>
</comment>
<keyword evidence="1" id="KW-1133">Transmembrane helix</keyword>
<proteinExistence type="predicted"/>
<dbReference type="AlphaFoldDB" id="A0A2N0ZD54"/>
<keyword evidence="3" id="KW-1185">Reference proteome</keyword>
<protein>
    <recommendedName>
        <fullName evidence="4">GGDEF domain-containing protein</fullName>
    </recommendedName>
</protein>
<feature type="transmembrane region" description="Helical" evidence="1">
    <location>
        <begin position="34"/>
        <end position="52"/>
    </location>
</feature>
<evidence type="ECO:0000256" key="1">
    <source>
        <dbReference type="SAM" id="Phobius"/>
    </source>
</evidence>
<reference evidence="2 3" key="1">
    <citation type="journal article" date="2010" name="Int. J. Syst. Evol. Microbiol.">
        <title>Bacillus horneckiae sp. nov., isolated from a spacecraft-assembly clean room.</title>
        <authorList>
            <person name="Vaishampayan P."/>
            <person name="Probst A."/>
            <person name="Krishnamurthi S."/>
            <person name="Ghosh S."/>
            <person name="Osman S."/>
            <person name="McDowall A."/>
            <person name="Ruckmani A."/>
            <person name="Mayilraj S."/>
            <person name="Venkateswaran K."/>
        </authorList>
    </citation>
    <scope>NUCLEOTIDE SEQUENCE [LARGE SCALE GENOMIC DNA]</scope>
    <source>
        <strain evidence="3">1PO1SC</strain>
    </source>
</reference>
<evidence type="ECO:0008006" key="4">
    <source>
        <dbReference type="Google" id="ProtNLM"/>
    </source>
</evidence>